<reference evidence="1" key="1">
    <citation type="submission" date="2022-11" db="EMBL/GenBank/DDBJ databases">
        <title>Centuries of genome instability and evolution in soft-shell clam transmissible cancer (bioRxiv).</title>
        <authorList>
            <person name="Hart S.F.M."/>
            <person name="Yonemitsu M.A."/>
            <person name="Giersch R.M."/>
            <person name="Beal B.F."/>
            <person name="Arriagada G."/>
            <person name="Davis B.W."/>
            <person name="Ostrander E.A."/>
            <person name="Goff S.P."/>
            <person name="Metzger M.J."/>
        </authorList>
    </citation>
    <scope>NUCLEOTIDE SEQUENCE</scope>
    <source>
        <strain evidence="1">MELC-2E11</strain>
        <tissue evidence="1">Siphon/mantle</tissue>
    </source>
</reference>
<evidence type="ECO:0008006" key="3">
    <source>
        <dbReference type="Google" id="ProtNLM"/>
    </source>
</evidence>
<evidence type="ECO:0000313" key="2">
    <source>
        <dbReference type="Proteomes" id="UP001164746"/>
    </source>
</evidence>
<dbReference type="InterPro" id="IPR052958">
    <property type="entry name" value="IFN-induced_PKR_regulator"/>
</dbReference>
<dbReference type="PANTHER" id="PTHR46289:SF14">
    <property type="entry name" value="DUF4371 DOMAIN-CONTAINING PROTEIN"/>
    <property type="match status" value="1"/>
</dbReference>
<name>A0ABY7FLH4_MYAAR</name>
<accession>A0ABY7FLH4</accession>
<sequence>MSGHVSGVEARITNLFPKAKYFTHYGSHCLNLVIVSSCTKVPEIRNFMHAFKELTLLFGYSAKRKDLVGLKKKKKNMNTKLYYTTCESSCQSAHDATSFMHAMKRFETMLLYLHSTRWGLFARCLSTSRESLSIAASIEVVPSKPRTVGQQRHRANSSSDKASVQNHYRLNNYLPFLDHIISHMKTRFPAELEGA</sequence>
<dbReference type="EMBL" id="CP111023">
    <property type="protein sequence ID" value="WAR21781.1"/>
    <property type="molecule type" value="Genomic_DNA"/>
</dbReference>
<keyword evidence="2" id="KW-1185">Reference proteome</keyword>
<gene>
    <name evidence="1" type="ORF">MAR_015755</name>
</gene>
<protein>
    <recommendedName>
        <fullName evidence="3">DUF4371 domain-containing protein</fullName>
    </recommendedName>
</protein>
<evidence type="ECO:0000313" key="1">
    <source>
        <dbReference type="EMBL" id="WAR21781.1"/>
    </source>
</evidence>
<feature type="non-terminal residue" evidence="1">
    <location>
        <position position="1"/>
    </location>
</feature>
<organism evidence="1 2">
    <name type="scientific">Mya arenaria</name>
    <name type="common">Soft-shell clam</name>
    <dbReference type="NCBI Taxonomy" id="6604"/>
    <lineage>
        <taxon>Eukaryota</taxon>
        <taxon>Metazoa</taxon>
        <taxon>Spiralia</taxon>
        <taxon>Lophotrochozoa</taxon>
        <taxon>Mollusca</taxon>
        <taxon>Bivalvia</taxon>
        <taxon>Autobranchia</taxon>
        <taxon>Heteroconchia</taxon>
        <taxon>Euheterodonta</taxon>
        <taxon>Imparidentia</taxon>
        <taxon>Neoheterodontei</taxon>
        <taxon>Myida</taxon>
        <taxon>Myoidea</taxon>
        <taxon>Myidae</taxon>
        <taxon>Mya</taxon>
    </lineage>
</organism>
<proteinExistence type="predicted"/>
<dbReference type="Proteomes" id="UP001164746">
    <property type="component" value="Chromosome 12"/>
</dbReference>
<dbReference type="PANTHER" id="PTHR46289">
    <property type="entry name" value="52 KDA REPRESSOR OF THE INHIBITOR OF THE PROTEIN KINASE-LIKE PROTEIN-RELATED"/>
    <property type="match status" value="1"/>
</dbReference>